<protein>
    <submittedName>
        <fullName evidence="1">Uncharacterized protein</fullName>
    </submittedName>
</protein>
<evidence type="ECO:0000313" key="2">
    <source>
        <dbReference type="Proteomes" id="UP000250266"/>
    </source>
</evidence>
<dbReference type="EMBL" id="KV745417">
    <property type="protein sequence ID" value="OCK74777.1"/>
    <property type="molecule type" value="Genomic_DNA"/>
</dbReference>
<dbReference type="OrthoDB" id="5430750at2759"/>
<organism evidence="1 2">
    <name type="scientific">Lepidopterella palustris CBS 459.81</name>
    <dbReference type="NCBI Taxonomy" id="1314670"/>
    <lineage>
        <taxon>Eukaryota</taxon>
        <taxon>Fungi</taxon>
        <taxon>Dikarya</taxon>
        <taxon>Ascomycota</taxon>
        <taxon>Pezizomycotina</taxon>
        <taxon>Dothideomycetes</taxon>
        <taxon>Pleosporomycetidae</taxon>
        <taxon>Mytilinidiales</taxon>
        <taxon>Argynnaceae</taxon>
        <taxon>Lepidopterella</taxon>
    </lineage>
</organism>
<dbReference type="AlphaFoldDB" id="A0A8E2J9Z8"/>
<accession>A0A8E2J9Z8</accession>
<sequence>MSEDYSDYISDSSDASNNEFIFKIDLNTAASDQVFYTAKRSTTTNFQDNVKNQQTNLDIVASTIHFSGEDSHLRIITTEQSPKSGDGEAKARDRWIHIQTECISFEEFERRVKILTFDYHEDLVPVVVYLLKKIQKTHEEKSAYGGFIEPGTVFRVDGVDWKDRSKPDLSAIFVSFPYFDMGKWKPPDAPNNEALHLPRGLFQSSYSQENALDRDGNQIFRKFKGIKSDQYLRVPQLWVLILQSRTIITCGPSNLPDLFDDNVRFVEEEKLAANGPSLIQVTDFLRRTTYLPVDRCKTFLGLKQSIEQQCLSDTDFTMDDCLLHAGESEEELIGNI</sequence>
<reference evidence="1 2" key="1">
    <citation type="journal article" date="2016" name="Nat. Commun.">
        <title>Ectomycorrhizal ecology is imprinted in the genome of the dominant symbiotic fungus Cenococcum geophilum.</title>
        <authorList>
            <consortium name="DOE Joint Genome Institute"/>
            <person name="Peter M."/>
            <person name="Kohler A."/>
            <person name="Ohm R.A."/>
            <person name="Kuo A."/>
            <person name="Krutzmann J."/>
            <person name="Morin E."/>
            <person name="Arend M."/>
            <person name="Barry K.W."/>
            <person name="Binder M."/>
            <person name="Choi C."/>
            <person name="Clum A."/>
            <person name="Copeland A."/>
            <person name="Grisel N."/>
            <person name="Haridas S."/>
            <person name="Kipfer T."/>
            <person name="LaButti K."/>
            <person name="Lindquist E."/>
            <person name="Lipzen A."/>
            <person name="Maire R."/>
            <person name="Meier B."/>
            <person name="Mihaltcheva S."/>
            <person name="Molinier V."/>
            <person name="Murat C."/>
            <person name="Poggeler S."/>
            <person name="Quandt C.A."/>
            <person name="Sperisen C."/>
            <person name="Tritt A."/>
            <person name="Tisserant E."/>
            <person name="Crous P.W."/>
            <person name="Henrissat B."/>
            <person name="Nehls U."/>
            <person name="Egli S."/>
            <person name="Spatafora J.W."/>
            <person name="Grigoriev I.V."/>
            <person name="Martin F.M."/>
        </authorList>
    </citation>
    <scope>NUCLEOTIDE SEQUENCE [LARGE SCALE GENOMIC DNA]</scope>
    <source>
        <strain evidence="1 2">CBS 459.81</strain>
    </source>
</reference>
<evidence type="ECO:0000313" key="1">
    <source>
        <dbReference type="EMBL" id="OCK74777.1"/>
    </source>
</evidence>
<dbReference type="Proteomes" id="UP000250266">
    <property type="component" value="Unassembled WGS sequence"/>
</dbReference>
<gene>
    <name evidence="1" type="ORF">K432DRAFT_190061</name>
</gene>
<name>A0A8E2J9Z8_9PEZI</name>
<proteinExistence type="predicted"/>
<keyword evidence="2" id="KW-1185">Reference proteome</keyword>